<proteinExistence type="predicted"/>
<comment type="caution">
    <text evidence="1">The sequence shown here is derived from an EMBL/GenBank/DDBJ whole genome shotgun (WGS) entry which is preliminary data.</text>
</comment>
<dbReference type="EMBL" id="LAZR01001133">
    <property type="protein sequence ID" value="KKN50103.1"/>
    <property type="molecule type" value="Genomic_DNA"/>
</dbReference>
<accession>A0A0F9U8W7</accession>
<dbReference type="AlphaFoldDB" id="A0A0F9U8W7"/>
<protein>
    <submittedName>
        <fullName evidence="1">Uncharacterized protein</fullName>
    </submittedName>
</protein>
<organism evidence="1">
    <name type="scientific">marine sediment metagenome</name>
    <dbReference type="NCBI Taxonomy" id="412755"/>
    <lineage>
        <taxon>unclassified sequences</taxon>
        <taxon>metagenomes</taxon>
        <taxon>ecological metagenomes</taxon>
    </lineage>
</organism>
<name>A0A0F9U8W7_9ZZZZ</name>
<gene>
    <name evidence="1" type="ORF">LCGC14_0636010</name>
</gene>
<reference evidence="1" key="1">
    <citation type="journal article" date="2015" name="Nature">
        <title>Complex archaea that bridge the gap between prokaryotes and eukaryotes.</title>
        <authorList>
            <person name="Spang A."/>
            <person name="Saw J.H."/>
            <person name="Jorgensen S.L."/>
            <person name="Zaremba-Niedzwiedzka K."/>
            <person name="Martijn J."/>
            <person name="Lind A.E."/>
            <person name="van Eijk R."/>
            <person name="Schleper C."/>
            <person name="Guy L."/>
            <person name="Ettema T.J."/>
        </authorList>
    </citation>
    <scope>NUCLEOTIDE SEQUENCE</scope>
</reference>
<evidence type="ECO:0000313" key="1">
    <source>
        <dbReference type="EMBL" id="KKN50103.1"/>
    </source>
</evidence>
<sequence>MGDIKNIKDVLPERKELYPDKDRVESSALIGKEFVIKEATELDGQHGKFNVALLEVDGKEVSTAFGSKVVNARIEEIRKDLPVRCKMVEKKSKEGRVYYDLE</sequence>